<sequence length="41" mass="4118">PATTVPMHHTAVPAEARNVSGSTTMVVPVHLTAVAVPANGK</sequence>
<comment type="caution">
    <text evidence="1">The sequence shown here is derived from an EMBL/GenBank/DDBJ whole genome shotgun (WGS) entry which is preliminary data.</text>
</comment>
<evidence type="ECO:0000313" key="2">
    <source>
        <dbReference type="Proteomes" id="UP000265520"/>
    </source>
</evidence>
<organism evidence="1 2">
    <name type="scientific">Trifolium medium</name>
    <dbReference type="NCBI Taxonomy" id="97028"/>
    <lineage>
        <taxon>Eukaryota</taxon>
        <taxon>Viridiplantae</taxon>
        <taxon>Streptophyta</taxon>
        <taxon>Embryophyta</taxon>
        <taxon>Tracheophyta</taxon>
        <taxon>Spermatophyta</taxon>
        <taxon>Magnoliopsida</taxon>
        <taxon>eudicotyledons</taxon>
        <taxon>Gunneridae</taxon>
        <taxon>Pentapetalae</taxon>
        <taxon>rosids</taxon>
        <taxon>fabids</taxon>
        <taxon>Fabales</taxon>
        <taxon>Fabaceae</taxon>
        <taxon>Papilionoideae</taxon>
        <taxon>50 kb inversion clade</taxon>
        <taxon>NPAAA clade</taxon>
        <taxon>Hologalegina</taxon>
        <taxon>IRL clade</taxon>
        <taxon>Trifolieae</taxon>
        <taxon>Trifolium</taxon>
    </lineage>
</organism>
<dbReference type="EMBL" id="LXQA010097587">
    <property type="protein sequence ID" value="MCI15698.1"/>
    <property type="molecule type" value="Genomic_DNA"/>
</dbReference>
<keyword evidence="2" id="KW-1185">Reference proteome</keyword>
<feature type="non-terminal residue" evidence="1">
    <location>
        <position position="1"/>
    </location>
</feature>
<dbReference type="AlphaFoldDB" id="A0A392PUD3"/>
<accession>A0A392PUD3</accession>
<reference evidence="1 2" key="1">
    <citation type="journal article" date="2018" name="Front. Plant Sci.">
        <title>Red Clover (Trifolium pratense) and Zigzag Clover (T. medium) - A Picture of Genomic Similarities and Differences.</title>
        <authorList>
            <person name="Dluhosova J."/>
            <person name="Istvanek J."/>
            <person name="Nedelnik J."/>
            <person name="Repkova J."/>
        </authorList>
    </citation>
    <scope>NUCLEOTIDE SEQUENCE [LARGE SCALE GENOMIC DNA]</scope>
    <source>
        <strain evidence="2">cv. 10/8</strain>
        <tissue evidence="1">Leaf</tissue>
    </source>
</reference>
<protein>
    <submittedName>
        <fullName evidence="1">Uncharacterized protein</fullName>
    </submittedName>
</protein>
<name>A0A392PUD3_9FABA</name>
<proteinExistence type="predicted"/>
<dbReference type="Proteomes" id="UP000265520">
    <property type="component" value="Unassembled WGS sequence"/>
</dbReference>
<evidence type="ECO:0000313" key="1">
    <source>
        <dbReference type="EMBL" id="MCI15698.1"/>
    </source>
</evidence>